<dbReference type="SUPFAM" id="SSF51679">
    <property type="entry name" value="Bacterial luciferase-like"/>
    <property type="match status" value="1"/>
</dbReference>
<dbReference type="STRING" id="889306.KP78_28010"/>
<dbReference type="OrthoDB" id="2780125at2"/>
<reference evidence="3 4" key="1">
    <citation type="submission" date="2015-01" db="EMBL/GenBank/DDBJ databases">
        <title>Genome sequencing of Jeotgalibacillus soli.</title>
        <authorList>
            <person name="Goh K.M."/>
            <person name="Chan K.-G."/>
            <person name="Yaakop A.S."/>
            <person name="Ee R."/>
            <person name="Gan H.M."/>
            <person name="Chan C.S."/>
        </authorList>
    </citation>
    <scope>NUCLEOTIDE SEQUENCE [LARGE SCALE GENOMIC DNA]</scope>
    <source>
        <strain evidence="3 4">P9</strain>
    </source>
</reference>
<dbReference type="AlphaFoldDB" id="A0A0C2V8H0"/>
<keyword evidence="4" id="KW-1185">Reference proteome</keyword>
<dbReference type="InterPro" id="IPR036661">
    <property type="entry name" value="Luciferase-like_sf"/>
</dbReference>
<dbReference type="Proteomes" id="UP000031938">
    <property type="component" value="Unassembled WGS sequence"/>
</dbReference>
<dbReference type="FunFam" id="3.20.20.30:FF:000002">
    <property type="entry name" value="LLM class flavin-dependent oxidoreductase"/>
    <property type="match status" value="1"/>
</dbReference>
<evidence type="ECO:0000259" key="2">
    <source>
        <dbReference type="Pfam" id="PF00296"/>
    </source>
</evidence>
<proteinExistence type="predicted"/>
<dbReference type="GO" id="GO:0016705">
    <property type="term" value="F:oxidoreductase activity, acting on paired donors, with incorporation or reduction of molecular oxygen"/>
    <property type="evidence" value="ECO:0007669"/>
    <property type="project" value="InterPro"/>
</dbReference>
<sequence length="337" mass="37262">MNNIANTPISVLDPSPIIEGGSPEISLKNTLDLAKKAEQWGYKRFWLAEHHNWVGMASSASPIVIGRVASVTEKMRVGSGALLLSHYSPLSVAEQFGTLETLFPGRIDLGLGRAPGTDRYTANVLRQRVAGEPEFPERLQELIAYLYGSGTTMRNGSHVFHAIPGEKTEVPIWLLGSSLYSAELAGMLGLPFSFAGHFAPGNMMEAIKVYRDNFRPSEFLQSPYVLLAVQVVAADDKQEAQRLATSMYQKFLLLTQGKPAPIQPPVENMDRLWSANERKSVEEQLFTSIIGDPAGVKQQLQEIIVKTGANEIMAHTEIFDHQARLRSYEILAQSIQR</sequence>
<name>A0A0C2V8H0_9BACL</name>
<dbReference type="GO" id="GO:0005829">
    <property type="term" value="C:cytosol"/>
    <property type="evidence" value="ECO:0007669"/>
    <property type="project" value="TreeGrafter"/>
</dbReference>
<dbReference type="EMBL" id="JXRP01000018">
    <property type="protein sequence ID" value="KIL45257.1"/>
    <property type="molecule type" value="Genomic_DNA"/>
</dbReference>
<dbReference type="Pfam" id="PF00296">
    <property type="entry name" value="Bac_luciferase"/>
    <property type="match status" value="1"/>
</dbReference>
<evidence type="ECO:0000256" key="1">
    <source>
        <dbReference type="ARBA" id="ARBA00007789"/>
    </source>
</evidence>
<dbReference type="InterPro" id="IPR019949">
    <property type="entry name" value="CmoO-like"/>
</dbReference>
<dbReference type="InterPro" id="IPR050766">
    <property type="entry name" value="Bact_Lucif_Oxidored"/>
</dbReference>
<dbReference type="NCBIfam" id="TIGR03558">
    <property type="entry name" value="oxido_grp_1"/>
    <property type="match status" value="1"/>
</dbReference>
<evidence type="ECO:0000313" key="4">
    <source>
        <dbReference type="Proteomes" id="UP000031938"/>
    </source>
</evidence>
<comment type="caution">
    <text evidence="3">The sequence shown here is derived from an EMBL/GenBank/DDBJ whole genome shotgun (WGS) entry which is preliminary data.</text>
</comment>
<dbReference type="InterPro" id="IPR011251">
    <property type="entry name" value="Luciferase-like_dom"/>
</dbReference>
<dbReference type="RefSeq" id="WP_041089568.1">
    <property type="nucleotide sequence ID" value="NZ_JXRP01000018.1"/>
</dbReference>
<gene>
    <name evidence="3" type="ORF">KP78_28010</name>
</gene>
<protein>
    <recommendedName>
        <fullName evidence="2">Luciferase-like domain-containing protein</fullName>
    </recommendedName>
</protein>
<accession>A0A0C2V8H0</accession>
<dbReference type="PANTHER" id="PTHR30137:SF6">
    <property type="entry name" value="LUCIFERASE-LIKE MONOOXYGENASE"/>
    <property type="match status" value="1"/>
</dbReference>
<organism evidence="3 4">
    <name type="scientific">Jeotgalibacillus soli</name>
    <dbReference type="NCBI Taxonomy" id="889306"/>
    <lineage>
        <taxon>Bacteria</taxon>
        <taxon>Bacillati</taxon>
        <taxon>Bacillota</taxon>
        <taxon>Bacilli</taxon>
        <taxon>Bacillales</taxon>
        <taxon>Caryophanaceae</taxon>
        <taxon>Jeotgalibacillus</taxon>
    </lineage>
</organism>
<dbReference type="PANTHER" id="PTHR30137">
    <property type="entry name" value="LUCIFERASE-LIKE MONOOXYGENASE"/>
    <property type="match status" value="1"/>
</dbReference>
<evidence type="ECO:0000313" key="3">
    <source>
        <dbReference type="EMBL" id="KIL45257.1"/>
    </source>
</evidence>
<feature type="domain" description="Luciferase-like" evidence="2">
    <location>
        <begin position="20"/>
        <end position="310"/>
    </location>
</feature>
<comment type="similarity">
    <text evidence="1">To bacterial alkanal monooxygenase alpha and beta chains.</text>
</comment>
<dbReference type="PATRIC" id="fig|889306.3.peg.2814"/>
<dbReference type="Gene3D" id="3.20.20.30">
    <property type="entry name" value="Luciferase-like domain"/>
    <property type="match status" value="1"/>
</dbReference>